<dbReference type="InterPro" id="IPR005467">
    <property type="entry name" value="His_kinase_dom"/>
</dbReference>
<dbReference type="GO" id="GO:0005886">
    <property type="term" value="C:plasma membrane"/>
    <property type="evidence" value="ECO:0007669"/>
    <property type="project" value="UniProtKB-SubCell"/>
</dbReference>
<feature type="transmembrane region" description="Helical" evidence="12">
    <location>
        <begin position="181"/>
        <end position="202"/>
    </location>
</feature>
<evidence type="ECO:0000256" key="10">
    <source>
        <dbReference type="ARBA" id="ARBA00023136"/>
    </source>
</evidence>
<gene>
    <name evidence="16" type="ORF">FB465_4987</name>
</gene>
<dbReference type="PROSITE" id="PS51257">
    <property type="entry name" value="PROKAR_LIPOPROTEIN"/>
    <property type="match status" value="1"/>
</dbReference>
<keyword evidence="7 16" id="KW-0418">Kinase</keyword>
<keyword evidence="5" id="KW-0808">Transferase</keyword>
<dbReference type="OrthoDB" id="9786919at2"/>
<keyword evidence="8 12" id="KW-1133">Transmembrane helix</keyword>
<name>A0A561EW41_9ACTN</name>
<evidence type="ECO:0000256" key="3">
    <source>
        <dbReference type="ARBA" id="ARBA00012438"/>
    </source>
</evidence>
<dbReference type="Proteomes" id="UP000318416">
    <property type="component" value="Unassembled WGS sequence"/>
</dbReference>
<feature type="region of interest" description="Disordered" evidence="11">
    <location>
        <begin position="51"/>
        <end position="71"/>
    </location>
</feature>
<dbReference type="InterPro" id="IPR036890">
    <property type="entry name" value="HATPase_C_sf"/>
</dbReference>
<organism evidence="16 17">
    <name type="scientific">Kitasatospora atroaurantiaca</name>
    <dbReference type="NCBI Taxonomy" id="285545"/>
    <lineage>
        <taxon>Bacteria</taxon>
        <taxon>Bacillati</taxon>
        <taxon>Actinomycetota</taxon>
        <taxon>Actinomycetes</taxon>
        <taxon>Kitasatosporales</taxon>
        <taxon>Streptomycetaceae</taxon>
        <taxon>Kitasatospora</taxon>
    </lineage>
</organism>
<comment type="subcellular location">
    <subcellularLocation>
        <location evidence="2">Cell membrane</location>
    </subcellularLocation>
</comment>
<dbReference type="PRINTS" id="PR00344">
    <property type="entry name" value="BCTRLSENSOR"/>
</dbReference>
<dbReference type="InterPro" id="IPR050428">
    <property type="entry name" value="TCS_sensor_his_kinase"/>
</dbReference>
<evidence type="ECO:0000313" key="17">
    <source>
        <dbReference type="Proteomes" id="UP000318416"/>
    </source>
</evidence>
<feature type="chain" id="PRO_5039319364" description="histidine kinase" evidence="13">
    <location>
        <begin position="28"/>
        <end position="476"/>
    </location>
</feature>
<evidence type="ECO:0000256" key="11">
    <source>
        <dbReference type="SAM" id="MobiDB-lite"/>
    </source>
</evidence>
<dbReference type="SUPFAM" id="SSF158472">
    <property type="entry name" value="HAMP domain-like"/>
    <property type="match status" value="1"/>
</dbReference>
<dbReference type="Gene3D" id="3.30.565.10">
    <property type="entry name" value="Histidine kinase-like ATPase, C-terminal domain"/>
    <property type="match status" value="1"/>
</dbReference>
<dbReference type="InterPro" id="IPR004358">
    <property type="entry name" value="Sig_transdc_His_kin-like_C"/>
</dbReference>
<dbReference type="Pfam" id="PF02518">
    <property type="entry name" value="HATPase_c"/>
    <property type="match status" value="1"/>
</dbReference>
<evidence type="ECO:0000256" key="5">
    <source>
        <dbReference type="ARBA" id="ARBA00022679"/>
    </source>
</evidence>
<evidence type="ECO:0000313" key="16">
    <source>
        <dbReference type="EMBL" id="TWE19850.1"/>
    </source>
</evidence>
<protein>
    <recommendedName>
        <fullName evidence="3">histidine kinase</fullName>
        <ecNumber evidence="3">2.7.13.3</ecNumber>
    </recommendedName>
</protein>
<dbReference type="AlphaFoldDB" id="A0A561EW41"/>
<dbReference type="SMART" id="SM00388">
    <property type="entry name" value="HisKA"/>
    <property type="match status" value="1"/>
</dbReference>
<dbReference type="SMART" id="SM00304">
    <property type="entry name" value="HAMP"/>
    <property type="match status" value="1"/>
</dbReference>
<sequence length="476" mass="50954">MRNRLLGILLSLMACVLAALGVPLAVAVAAAEQSKVVVDRIDDAARFAQDMPTQGRPTAGAAMKGDSTPLQGDTSRLHALTTEAARYHELYGVRVGIFHRDGSAVAIAPDNWQVPSGGFGSQAFQEALDGRRSHNPPQVWPWTPDRTLTVAAPVVRDGDVIAVVLTDSPTGPLRARVLHRWMLLGAGEVLAMIVAILLAIRLTGWVLRPVRTLDRATHDISTGRMNARVAASVGPPELRRLARSFNDMADNVVLAMDQQRAFVADASHQLRNPLAALLLRVELLGMELPEGHEEELGGVREEGTRLARVLDDLLGLATAEHARPEPESVDLTALVLARIDAWRPVAEQRGIRLDWDGPPSALGLADPIGLGSALDAVLDNALKFTPAGEHVRLGVETRKREVTVTVADAGPGLTEEELARVGDRFWRSPRHQNVDGSGLGLSIARTLLLAGGGSLDFAPVDPTGLAVHLTVPRLKS</sequence>
<reference evidence="16 17" key="1">
    <citation type="submission" date="2019-06" db="EMBL/GenBank/DDBJ databases">
        <title>Sequencing the genomes of 1000 actinobacteria strains.</title>
        <authorList>
            <person name="Klenk H.-P."/>
        </authorList>
    </citation>
    <scope>NUCLEOTIDE SEQUENCE [LARGE SCALE GENOMIC DNA]</scope>
    <source>
        <strain evidence="16 17">DSM 41649</strain>
    </source>
</reference>
<evidence type="ECO:0000259" key="14">
    <source>
        <dbReference type="PROSITE" id="PS50109"/>
    </source>
</evidence>
<evidence type="ECO:0000256" key="8">
    <source>
        <dbReference type="ARBA" id="ARBA00022989"/>
    </source>
</evidence>
<dbReference type="Pfam" id="PF00512">
    <property type="entry name" value="HisKA"/>
    <property type="match status" value="1"/>
</dbReference>
<dbReference type="EC" id="2.7.13.3" evidence="3"/>
<dbReference type="InterPro" id="IPR036097">
    <property type="entry name" value="HisK_dim/P_sf"/>
</dbReference>
<evidence type="ECO:0000256" key="1">
    <source>
        <dbReference type="ARBA" id="ARBA00000085"/>
    </source>
</evidence>
<evidence type="ECO:0000256" key="13">
    <source>
        <dbReference type="SAM" id="SignalP"/>
    </source>
</evidence>
<accession>A0A561EW41</accession>
<proteinExistence type="predicted"/>
<dbReference type="SMART" id="SM00387">
    <property type="entry name" value="HATPase_c"/>
    <property type="match status" value="1"/>
</dbReference>
<keyword evidence="9" id="KW-0902">Two-component regulatory system</keyword>
<evidence type="ECO:0000256" key="4">
    <source>
        <dbReference type="ARBA" id="ARBA00022553"/>
    </source>
</evidence>
<dbReference type="EMBL" id="VIVR01000001">
    <property type="protein sequence ID" value="TWE19850.1"/>
    <property type="molecule type" value="Genomic_DNA"/>
</dbReference>
<dbReference type="SUPFAM" id="SSF55874">
    <property type="entry name" value="ATPase domain of HSP90 chaperone/DNA topoisomerase II/histidine kinase"/>
    <property type="match status" value="1"/>
</dbReference>
<dbReference type="InterPro" id="IPR003660">
    <property type="entry name" value="HAMP_dom"/>
</dbReference>
<evidence type="ECO:0000256" key="9">
    <source>
        <dbReference type="ARBA" id="ARBA00023012"/>
    </source>
</evidence>
<dbReference type="InterPro" id="IPR003661">
    <property type="entry name" value="HisK_dim/P_dom"/>
</dbReference>
<dbReference type="SUPFAM" id="SSF47384">
    <property type="entry name" value="Homodimeric domain of signal transducing histidine kinase"/>
    <property type="match status" value="1"/>
</dbReference>
<dbReference type="Gene3D" id="1.10.287.130">
    <property type="match status" value="1"/>
</dbReference>
<evidence type="ECO:0000256" key="6">
    <source>
        <dbReference type="ARBA" id="ARBA00022692"/>
    </source>
</evidence>
<dbReference type="CDD" id="cd06225">
    <property type="entry name" value="HAMP"/>
    <property type="match status" value="1"/>
</dbReference>
<dbReference type="Pfam" id="PF00672">
    <property type="entry name" value="HAMP"/>
    <property type="match status" value="1"/>
</dbReference>
<dbReference type="PANTHER" id="PTHR45436:SF5">
    <property type="entry name" value="SENSOR HISTIDINE KINASE TRCS"/>
    <property type="match status" value="1"/>
</dbReference>
<evidence type="ECO:0000259" key="15">
    <source>
        <dbReference type="PROSITE" id="PS50885"/>
    </source>
</evidence>
<dbReference type="CDD" id="cd00082">
    <property type="entry name" value="HisKA"/>
    <property type="match status" value="1"/>
</dbReference>
<keyword evidence="4" id="KW-0597">Phosphoprotein</keyword>
<evidence type="ECO:0000256" key="2">
    <source>
        <dbReference type="ARBA" id="ARBA00004236"/>
    </source>
</evidence>
<dbReference type="CDD" id="cd00075">
    <property type="entry name" value="HATPase"/>
    <property type="match status" value="1"/>
</dbReference>
<dbReference type="PROSITE" id="PS50109">
    <property type="entry name" value="HIS_KIN"/>
    <property type="match status" value="1"/>
</dbReference>
<feature type="domain" description="HAMP" evidence="15">
    <location>
        <begin position="204"/>
        <end position="257"/>
    </location>
</feature>
<keyword evidence="13" id="KW-0732">Signal</keyword>
<comment type="caution">
    <text evidence="16">The sequence shown here is derived from an EMBL/GenBank/DDBJ whole genome shotgun (WGS) entry which is preliminary data.</text>
</comment>
<dbReference type="GO" id="GO:0000155">
    <property type="term" value="F:phosphorelay sensor kinase activity"/>
    <property type="evidence" value="ECO:0007669"/>
    <property type="project" value="InterPro"/>
</dbReference>
<dbReference type="InterPro" id="IPR003594">
    <property type="entry name" value="HATPase_dom"/>
</dbReference>
<keyword evidence="6 12" id="KW-0812">Transmembrane</keyword>
<dbReference type="PROSITE" id="PS50885">
    <property type="entry name" value="HAMP"/>
    <property type="match status" value="1"/>
</dbReference>
<evidence type="ECO:0000256" key="7">
    <source>
        <dbReference type="ARBA" id="ARBA00022777"/>
    </source>
</evidence>
<dbReference type="RefSeq" id="WP_145793905.1">
    <property type="nucleotide sequence ID" value="NZ_BAAABR010000003.1"/>
</dbReference>
<keyword evidence="17" id="KW-1185">Reference proteome</keyword>
<keyword evidence="10 12" id="KW-0472">Membrane</keyword>
<feature type="signal peptide" evidence="13">
    <location>
        <begin position="1"/>
        <end position="27"/>
    </location>
</feature>
<feature type="domain" description="Histidine kinase" evidence="14">
    <location>
        <begin position="265"/>
        <end position="475"/>
    </location>
</feature>
<dbReference type="PANTHER" id="PTHR45436">
    <property type="entry name" value="SENSOR HISTIDINE KINASE YKOH"/>
    <property type="match status" value="1"/>
</dbReference>
<comment type="catalytic activity">
    <reaction evidence="1">
        <text>ATP + protein L-histidine = ADP + protein N-phospho-L-histidine.</text>
        <dbReference type="EC" id="2.7.13.3"/>
    </reaction>
</comment>
<dbReference type="Gene3D" id="6.10.340.10">
    <property type="match status" value="1"/>
</dbReference>
<evidence type="ECO:0000256" key="12">
    <source>
        <dbReference type="SAM" id="Phobius"/>
    </source>
</evidence>